<dbReference type="EMBL" id="LSRL02000105">
    <property type="protein sequence ID" value="TDG44438.1"/>
    <property type="molecule type" value="Genomic_DNA"/>
</dbReference>
<proteinExistence type="predicted"/>
<sequence>MPNENCENVRSRVQNSRLDEIQAPTSQRSKCATEIQTKLQNCRTYDNDNNDDDDGDDGSDGAQEKNKNKKKATTGRPFMWLQHAWQQSPQRDSHLKQQQQQQQQQEWRQPPAVRATIHRRMEWHTKSK</sequence>
<gene>
    <name evidence="2" type="ORF">AWZ03_009134</name>
</gene>
<evidence type="ECO:0000313" key="3">
    <source>
        <dbReference type="Proteomes" id="UP000295192"/>
    </source>
</evidence>
<keyword evidence="3" id="KW-1185">Reference proteome</keyword>
<evidence type="ECO:0000313" key="2">
    <source>
        <dbReference type="EMBL" id="TDG44438.1"/>
    </source>
</evidence>
<dbReference type="Proteomes" id="UP000295192">
    <property type="component" value="Unassembled WGS sequence"/>
</dbReference>
<evidence type="ECO:0000256" key="1">
    <source>
        <dbReference type="SAM" id="MobiDB-lite"/>
    </source>
</evidence>
<feature type="compositionally biased region" description="Basic and acidic residues" evidence="1">
    <location>
        <begin position="119"/>
        <end position="128"/>
    </location>
</feature>
<organism evidence="2 3">
    <name type="scientific">Drosophila navojoa</name>
    <name type="common">Fruit fly</name>
    <dbReference type="NCBI Taxonomy" id="7232"/>
    <lineage>
        <taxon>Eukaryota</taxon>
        <taxon>Metazoa</taxon>
        <taxon>Ecdysozoa</taxon>
        <taxon>Arthropoda</taxon>
        <taxon>Hexapoda</taxon>
        <taxon>Insecta</taxon>
        <taxon>Pterygota</taxon>
        <taxon>Neoptera</taxon>
        <taxon>Endopterygota</taxon>
        <taxon>Diptera</taxon>
        <taxon>Brachycera</taxon>
        <taxon>Muscomorpha</taxon>
        <taxon>Ephydroidea</taxon>
        <taxon>Drosophilidae</taxon>
        <taxon>Drosophila</taxon>
    </lineage>
</organism>
<feature type="region of interest" description="Disordered" evidence="1">
    <location>
        <begin position="1"/>
        <end position="128"/>
    </location>
</feature>
<feature type="compositionally biased region" description="Polar residues" evidence="1">
    <location>
        <begin position="1"/>
        <end position="16"/>
    </location>
</feature>
<feature type="compositionally biased region" description="Polar residues" evidence="1">
    <location>
        <begin position="23"/>
        <end position="44"/>
    </location>
</feature>
<dbReference type="AlphaFoldDB" id="A0A484B6W4"/>
<feature type="compositionally biased region" description="Acidic residues" evidence="1">
    <location>
        <begin position="48"/>
        <end position="59"/>
    </location>
</feature>
<name>A0A484B6W4_DRONA</name>
<protein>
    <submittedName>
        <fullName evidence="2">Uncharacterized protein</fullName>
    </submittedName>
</protein>
<accession>A0A484B6W4</accession>
<reference evidence="2 3" key="1">
    <citation type="journal article" date="2019" name="J. Hered.">
        <title>An Improved Genome Assembly for Drosophila navojoa, the Basal Species in the mojavensis Cluster.</title>
        <authorList>
            <person name="Vanderlinde T."/>
            <person name="Dupim E.G."/>
            <person name="Nazario-Yepiz N.O."/>
            <person name="Carvalho A.B."/>
        </authorList>
    </citation>
    <scope>NUCLEOTIDE SEQUENCE [LARGE SCALE GENOMIC DNA]</scope>
    <source>
        <strain evidence="2">Navoj_Jal97</strain>
        <tissue evidence="2">Whole organism</tissue>
    </source>
</reference>
<comment type="caution">
    <text evidence="2">The sequence shown here is derived from an EMBL/GenBank/DDBJ whole genome shotgun (WGS) entry which is preliminary data.</text>
</comment>